<dbReference type="AlphaFoldDB" id="A0A0G4ED69"/>
<gene>
    <name evidence="3" type="ORF">Vbra_7044</name>
</gene>
<evidence type="ECO:0000256" key="2">
    <source>
        <dbReference type="SAM" id="Phobius"/>
    </source>
</evidence>
<feature type="region of interest" description="Disordered" evidence="1">
    <location>
        <begin position="76"/>
        <end position="109"/>
    </location>
</feature>
<dbReference type="Proteomes" id="UP000041254">
    <property type="component" value="Unassembled WGS sequence"/>
</dbReference>
<evidence type="ECO:0000313" key="4">
    <source>
        <dbReference type="Proteomes" id="UP000041254"/>
    </source>
</evidence>
<protein>
    <submittedName>
        <fullName evidence="3">Uncharacterized protein</fullName>
    </submittedName>
</protein>
<dbReference type="InParanoid" id="A0A0G4ED69"/>
<keyword evidence="2" id="KW-0812">Transmembrane</keyword>
<keyword evidence="2" id="KW-0472">Membrane</keyword>
<dbReference type="VEuPathDB" id="CryptoDB:Vbra_7044"/>
<sequence>MAVAESAATTLPLAAFEESPWVLVAATLLGVATGFGMGYFTEEQGVQAERRGGNLPVWMSPQQEEDIAADFDIDVTEVSKKDPSRSSSPSTAKTSAEKKTPKEANVDGW</sequence>
<evidence type="ECO:0000313" key="3">
    <source>
        <dbReference type="EMBL" id="CEL93286.1"/>
    </source>
</evidence>
<keyword evidence="2" id="KW-1133">Transmembrane helix</keyword>
<proteinExistence type="predicted"/>
<feature type="compositionally biased region" description="Low complexity" evidence="1">
    <location>
        <begin position="85"/>
        <end position="94"/>
    </location>
</feature>
<accession>A0A0G4ED69</accession>
<organism evidence="3 4">
    <name type="scientific">Vitrella brassicaformis (strain CCMP3155)</name>
    <dbReference type="NCBI Taxonomy" id="1169540"/>
    <lineage>
        <taxon>Eukaryota</taxon>
        <taxon>Sar</taxon>
        <taxon>Alveolata</taxon>
        <taxon>Colpodellida</taxon>
        <taxon>Vitrellaceae</taxon>
        <taxon>Vitrella</taxon>
    </lineage>
</organism>
<evidence type="ECO:0000256" key="1">
    <source>
        <dbReference type="SAM" id="MobiDB-lite"/>
    </source>
</evidence>
<feature type="transmembrane region" description="Helical" evidence="2">
    <location>
        <begin position="20"/>
        <end position="41"/>
    </location>
</feature>
<keyword evidence="4" id="KW-1185">Reference proteome</keyword>
<dbReference type="EMBL" id="CDMY01000153">
    <property type="protein sequence ID" value="CEL93286.1"/>
    <property type="molecule type" value="Genomic_DNA"/>
</dbReference>
<feature type="compositionally biased region" description="Basic and acidic residues" evidence="1">
    <location>
        <begin position="95"/>
        <end position="109"/>
    </location>
</feature>
<name>A0A0G4ED69_VITBC</name>
<reference evidence="3 4" key="1">
    <citation type="submission" date="2014-11" db="EMBL/GenBank/DDBJ databases">
        <authorList>
            <person name="Zhu J."/>
            <person name="Qi W."/>
            <person name="Song R."/>
        </authorList>
    </citation>
    <scope>NUCLEOTIDE SEQUENCE [LARGE SCALE GENOMIC DNA]</scope>
</reference>